<evidence type="ECO:0000256" key="2">
    <source>
        <dbReference type="SAM" id="Phobius"/>
    </source>
</evidence>
<feature type="transmembrane region" description="Helical" evidence="2">
    <location>
        <begin position="86"/>
        <end position="103"/>
    </location>
</feature>
<dbReference type="AlphaFoldDB" id="A0A8S1GW48"/>
<keyword evidence="2" id="KW-0812">Transmembrane</keyword>
<dbReference type="Proteomes" id="UP000835052">
    <property type="component" value="Unassembled WGS sequence"/>
</dbReference>
<organism evidence="3 4">
    <name type="scientific">Caenorhabditis auriculariae</name>
    <dbReference type="NCBI Taxonomy" id="2777116"/>
    <lineage>
        <taxon>Eukaryota</taxon>
        <taxon>Metazoa</taxon>
        <taxon>Ecdysozoa</taxon>
        <taxon>Nematoda</taxon>
        <taxon>Chromadorea</taxon>
        <taxon>Rhabditida</taxon>
        <taxon>Rhabditina</taxon>
        <taxon>Rhabditomorpha</taxon>
        <taxon>Rhabditoidea</taxon>
        <taxon>Rhabditidae</taxon>
        <taxon>Peloderinae</taxon>
        <taxon>Caenorhabditis</taxon>
    </lineage>
</organism>
<feature type="region of interest" description="Disordered" evidence="1">
    <location>
        <begin position="1"/>
        <end position="33"/>
    </location>
</feature>
<keyword evidence="4" id="KW-1185">Reference proteome</keyword>
<dbReference type="EMBL" id="CAJGYM010000006">
    <property type="protein sequence ID" value="CAD6187281.1"/>
    <property type="molecule type" value="Genomic_DNA"/>
</dbReference>
<proteinExistence type="predicted"/>
<reference evidence="3" key="1">
    <citation type="submission" date="2020-10" db="EMBL/GenBank/DDBJ databases">
        <authorList>
            <person name="Kikuchi T."/>
        </authorList>
    </citation>
    <scope>NUCLEOTIDE SEQUENCE</scope>
    <source>
        <strain evidence="3">NKZ352</strain>
    </source>
</reference>
<feature type="compositionally biased region" description="Basic and acidic residues" evidence="1">
    <location>
        <begin position="13"/>
        <end position="25"/>
    </location>
</feature>
<evidence type="ECO:0000313" key="4">
    <source>
        <dbReference type="Proteomes" id="UP000835052"/>
    </source>
</evidence>
<gene>
    <name evidence="3" type="ORF">CAUJ_LOCUS3200</name>
</gene>
<evidence type="ECO:0000313" key="3">
    <source>
        <dbReference type="EMBL" id="CAD6187281.1"/>
    </source>
</evidence>
<keyword evidence="2" id="KW-1133">Transmembrane helix</keyword>
<keyword evidence="2" id="KW-0472">Membrane</keyword>
<accession>A0A8S1GW48</accession>
<sequence>MLPGKVVPRQRRAAGERRVMREKTTGGRLPPTDAPHFRFTLFARARSSSYWQTPTRNSDSAVARVSVEPFFFFARKTTPNGFTSSFVVYVPASPLFFFVYFSLEQSITNRTVY</sequence>
<comment type="caution">
    <text evidence="3">The sequence shown here is derived from an EMBL/GenBank/DDBJ whole genome shotgun (WGS) entry which is preliminary data.</text>
</comment>
<protein>
    <recommendedName>
        <fullName evidence="5">Transmembrane protein</fullName>
    </recommendedName>
</protein>
<evidence type="ECO:0000256" key="1">
    <source>
        <dbReference type="SAM" id="MobiDB-lite"/>
    </source>
</evidence>
<name>A0A8S1GW48_9PELO</name>
<evidence type="ECO:0008006" key="5">
    <source>
        <dbReference type="Google" id="ProtNLM"/>
    </source>
</evidence>